<feature type="region of interest" description="Disordered" evidence="1">
    <location>
        <begin position="1"/>
        <end position="136"/>
    </location>
</feature>
<feature type="region of interest" description="Disordered" evidence="1">
    <location>
        <begin position="1000"/>
        <end position="1021"/>
    </location>
</feature>
<evidence type="ECO:0000313" key="4">
    <source>
        <dbReference type="Proteomes" id="UP000028545"/>
    </source>
</evidence>
<dbReference type="InterPro" id="IPR039662">
    <property type="entry name" value="Cohesin_Scc3/SA"/>
</dbReference>
<evidence type="ECO:0000259" key="2">
    <source>
        <dbReference type="PROSITE" id="PS51425"/>
    </source>
</evidence>
<dbReference type="Pfam" id="PF05477">
    <property type="entry name" value="SURF2"/>
    <property type="match status" value="1"/>
</dbReference>
<dbReference type="PROSITE" id="PS51425">
    <property type="entry name" value="SCD"/>
    <property type="match status" value="1"/>
</dbReference>
<organism evidence="3 4">
    <name type="scientific">Pseudallescheria apiosperma</name>
    <name type="common">Scedosporium apiospermum</name>
    <dbReference type="NCBI Taxonomy" id="563466"/>
    <lineage>
        <taxon>Eukaryota</taxon>
        <taxon>Fungi</taxon>
        <taxon>Dikarya</taxon>
        <taxon>Ascomycota</taxon>
        <taxon>Pezizomycotina</taxon>
        <taxon>Sordariomycetes</taxon>
        <taxon>Hypocreomycetidae</taxon>
        <taxon>Microascales</taxon>
        <taxon>Microascaceae</taxon>
        <taxon>Scedosporium</taxon>
    </lineage>
</organism>
<feature type="domain" description="SCD" evidence="2">
    <location>
        <begin position="360"/>
        <end position="443"/>
    </location>
</feature>
<dbReference type="InterPro" id="IPR011989">
    <property type="entry name" value="ARM-like"/>
</dbReference>
<gene>
    <name evidence="3" type="ORF">SAPIO_CDS10415</name>
</gene>
<dbReference type="PANTHER" id="PTHR11199:SF0">
    <property type="entry name" value="LD34181P-RELATED"/>
    <property type="match status" value="1"/>
</dbReference>
<feature type="compositionally biased region" description="Acidic residues" evidence="1">
    <location>
        <begin position="50"/>
        <end position="85"/>
    </location>
</feature>
<dbReference type="PANTHER" id="PTHR11199">
    <property type="entry name" value="STROMAL ANTIGEN"/>
    <property type="match status" value="1"/>
</dbReference>
<dbReference type="InterPro" id="IPR020839">
    <property type="entry name" value="SCD"/>
</dbReference>
<dbReference type="RefSeq" id="XP_016638838.1">
    <property type="nucleotide sequence ID" value="XM_016784004.1"/>
</dbReference>
<dbReference type="GO" id="GO:0007062">
    <property type="term" value="P:sister chromatid cohesion"/>
    <property type="evidence" value="ECO:0007669"/>
    <property type="project" value="UniProtKB-ARBA"/>
</dbReference>
<dbReference type="Pfam" id="PF08514">
    <property type="entry name" value="STAG"/>
    <property type="match status" value="1"/>
</dbReference>
<feature type="region of interest" description="Disordered" evidence="1">
    <location>
        <begin position="1093"/>
        <end position="1178"/>
    </location>
</feature>
<dbReference type="GO" id="GO:0005634">
    <property type="term" value="C:nucleus"/>
    <property type="evidence" value="ECO:0007669"/>
    <property type="project" value="TreeGrafter"/>
</dbReference>
<keyword evidence="4" id="KW-1185">Reference proteome</keyword>
<proteinExistence type="predicted"/>
<reference evidence="3 4" key="1">
    <citation type="journal article" date="2014" name="Genome Announc.">
        <title>Draft genome sequence of the pathogenic fungus Scedosporium apiospermum.</title>
        <authorList>
            <person name="Vandeputte P."/>
            <person name="Ghamrawi S."/>
            <person name="Rechenmann M."/>
            <person name="Iltis A."/>
            <person name="Giraud S."/>
            <person name="Fleury M."/>
            <person name="Thornton C."/>
            <person name="Delhaes L."/>
            <person name="Meyer W."/>
            <person name="Papon N."/>
            <person name="Bouchara J.P."/>
        </authorList>
    </citation>
    <scope>NUCLEOTIDE SEQUENCE [LARGE SCALE GENOMIC DNA]</scope>
    <source>
        <strain evidence="3 4">IHEM 14462</strain>
    </source>
</reference>
<feature type="compositionally biased region" description="Acidic residues" evidence="1">
    <location>
        <begin position="1000"/>
        <end position="1018"/>
    </location>
</feature>
<dbReference type="GeneID" id="27719609"/>
<dbReference type="Gene3D" id="1.25.10.10">
    <property type="entry name" value="Leucine-rich Repeat Variant"/>
    <property type="match status" value="1"/>
</dbReference>
<feature type="compositionally biased region" description="Low complexity" evidence="1">
    <location>
        <begin position="1104"/>
        <end position="1116"/>
    </location>
</feature>
<feature type="compositionally biased region" description="Acidic residues" evidence="1">
    <location>
        <begin position="1128"/>
        <end position="1178"/>
    </location>
</feature>
<dbReference type="Proteomes" id="UP000028545">
    <property type="component" value="Unassembled WGS sequence"/>
</dbReference>
<feature type="compositionally biased region" description="Basic residues" evidence="1">
    <location>
        <begin position="90"/>
        <end position="116"/>
    </location>
</feature>
<name>A0A084FVC7_PSEDA</name>
<accession>A0A084FVC7</accession>
<dbReference type="InterPro" id="IPR008833">
    <property type="entry name" value="Surf2"/>
</dbReference>
<dbReference type="VEuPathDB" id="FungiDB:SAPIO_CDS10415"/>
<dbReference type="AlphaFoldDB" id="A0A084FVC7"/>
<dbReference type="OMA" id="FVANVQD"/>
<dbReference type="InterPro" id="IPR056396">
    <property type="entry name" value="HEAT_SCC3-SA"/>
</dbReference>
<dbReference type="GO" id="GO:0003682">
    <property type="term" value="F:chromatin binding"/>
    <property type="evidence" value="ECO:0007669"/>
    <property type="project" value="TreeGrafter"/>
</dbReference>
<dbReference type="InterPro" id="IPR016024">
    <property type="entry name" value="ARM-type_fold"/>
</dbReference>
<dbReference type="Pfam" id="PF21581">
    <property type="entry name" value="SCD"/>
    <property type="match status" value="1"/>
</dbReference>
<dbReference type="SUPFAM" id="SSF48371">
    <property type="entry name" value="ARM repeat"/>
    <property type="match status" value="1"/>
</dbReference>
<evidence type="ECO:0000256" key="1">
    <source>
        <dbReference type="SAM" id="MobiDB-lite"/>
    </source>
</evidence>
<dbReference type="HOGENOM" id="CLU_003254_0_0_1"/>
<dbReference type="KEGG" id="sapo:SAPIO_CDS10415"/>
<dbReference type="Pfam" id="PF24571">
    <property type="entry name" value="HEAT_SCC3-SA"/>
    <property type="match status" value="1"/>
</dbReference>
<evidence type="ECO:0000313" key="3">
    <source>
        <dbReference type="EMBL" id="KEZ39039.1"/>
    </source>
</evidence>
<dbReference type="InterPro" id="IPR013721">
    <property type="entry name" value="STAG"/>
</dbReference>
<feature type="compositionally biased region" description="Low complexity" evidence="1">
    <location>
        <begin position="32"/>
        <end position="41"/>
    </location>
</feature>
<comment type="caution">
    <text evidence="3">The sequence shown here is derived from an EMBL/GenBank/DDBJ whole genome shotgun (WGS) entry which is preliminary data.</text>
</comment>
<dbReference type="GO" id="GO:0008278">
    <property type="term" value="C:cohesin complex"/>
    <property type="evidence" value="ECO:0007669"/>
    <property type="project" value="TreeGrafter"/>
</dbReference>
<protein>
    <submittedName>
        <fullName evidence="3">STAG domain-containing protein</fullName>
    </submittedName>
</protein>
<dbReference type="OrthoDB" id="498590at2759"/>
<dbReference type="EMBL" id="JOWA01000165">
    <property type="protein sequence ID" value="KEZ39039.1"/>
    <property type="molecule type" value="Genomic_DNA"/>
</dbReference>
<dbReference type="GO" id="GO:0000785">
    <property type="term" value="C:chromatin"/>
    <property type="evidence" value="ECO:0007669"/>
    <property type="project" value="TreeGrafter"/>
</dbReference>
<feature type="compositionally biased region" description="Low complexity" evidence="1">
    <location>
        <begin position="1"/>
        <end position="14"/>
    </location>
</feature>
<sequence length="1178" mass="131255">MNSNASPSQSPGPESSRRRSGRVVKAPQNFLADAAAAQYSAAKRKRGIDQEGDDVENEAPVASDEEMSDDQDDDASDDVDTENDDDHSPPSRRKTAKNKKASKPSRPRKPANKRVKTNGASTTIAGHPSSLPSRPKKTVRIERLPEDGTGLFAEIFGSGDSSDSVAEQWLTRYRADECAAVTELVNCVLQCSGCDLSVTEDDIRDPDNCQNRIADIQSVWQDQQITDYPLISKAKSTKSFRDLLNGFFTSLVNLLHTTDVLYNDESLMDNIHRWVATMSSSTLRPFRHTATTIALALQAGLVEVAAILDHRITSVEQQLQASKRGKNKAKTQAMQQALDEANNYREICGNYIRDFFDTVFVHRYRDIDPKIRTECVEALGYWIWELPTVFMEPEYLRYLGWMLTDAMHSTRHEVLKQLTRMFKRDASQLGHFIDRFRPRLVEIATKDADVSVRVSAISVIETLRENGMLEPDEIDSVGKLIFDSDLRVRKAVVGFFTACVQDLVDAKVEEVGGSDAVEEAFGSVEVDDYETPRQEWIHIKCLAENLAAYDAQIEASGQQDPPAPLDISATLLQAAVPDTRISLAAQVLYEKMAEVKDWEAVAGYLLYDHTTSAKSRSKRGKASVEEAVKAAVAPTEEEEAILLEIMAAAAKLSLHPTGHHDHTKKRTKADLAEDAEDTAVQLATTIPRLLNKFGADPDTATLVLRLEHVLDLDLFPSLRQDSNKYEKLLDEISTQFNRHHDRRVLAEATKALLHARQYDELEELTDGRLAALWENVVEALRNFDKYCELSSRGNLDVDRLTELGTVLAKISKLASISDCIDVLETEGRSADSSASVINLLVEIVHRGKFDQSDPDFDEAEDQVVGFAIEGCQFYFMWKIRSILRLIGSGSQVPTKDMEALSYLKEKYRRNLIVSFTTRTAVDELCRSATGSFCDFHVLLSQLRPVVENTTTEAWKAQNLDRVAGLVSDIEPSLVKELTAIFESVEKHYAKLTKRVLNEPAEDEDPIDFEDEDEDDEDDRLSPAERLSAQLQAEKHLCELTGKLVLAISAKVLDHTPGQRLKRRLERNATRLGNNYKEIVAYLDEAKVAALLSGKKKGGDRQKKAAPATNATNAAAPRGKPSPKSAEMVVDDDDDDEEENEEDILAAPEDDEEEEAEQEESEPEAPPQDDADDESILGD</sequence>